<evidence type="ECO:0000313" key="1">
    <source>
        <dbReference type="Proteomes" id="UP000887580"/>
    </source>
</evidence>
<name>A0AC35FN42_9BILA</name>
<reference evidence="2" key="1">
    <citation type="submission" date="2022-11" db="UniProtKB">
        <authorList>
            <consortium name="WormBaseParasite"/>
        </authorList>
    </citation>
    <scope>IDENTIFICATION</scope>
</reference>
<dbReference type="WBParaSite" id="PS1159_v2.g1916.t1">
    <property type="protein sequence ID" value="PS1159_v2.g1916.t1"/>
    <property type="gene ID" value="PS1159_v2.g1916"/>
</dbReference>
<organism evidence="1 2">
    <name type="scientific">Panagrolaimus sp. PS1159</name>
    <dbReference type="NCBI Taxonomy" id="55785"/>
    <lineage>
        <taxon>Eukaryota</taxon>
        <taxon>Metazoa</taxon>
        <taxon>Ecdysozoa</taxon>
        <taxon>Nematoda</taxon>
        <taxon>Chromadorea</taxon>
        <taxon>Rhabditida</taxon>
        <taxon>Tylenchina</taxon>
        <taxon>Panagrolaimomorpha</taxon>
        <taxon>Panagrolaimoidea</taxon>
        <taxon>Panagrolaimidae</taxon>
        <taxon>Panagrolaimus</taxon>
    </lineage>
</organism>
<protein>
    <submittedName>
        <fullName evidence="2">Uncharacterized protein</fullName>
    </submittedName>
</protein>
<evidence type="ECO:0000313" key="2">
    <source>
        <dbReference type="WBParaSite" id="PS1159_v2.g1916.t1"/>
    </source>
</evidence>
<dbReference type="Proteomes" id="UP000887580">
    <property type="component" value="Unplaced"/>
</dbReference>
<sequence>MVVGSYLISSTHMRIHDRNGSHFIGLPNGPPPIHGRLTPSTLKERVQLVFELPKEKMKNLVIVNSSLSYFEMIQACVEVAEKYADNVMVVPPLLALLTYAFEDLSKYRNPPANEVLLVVTITPKFVDFVTLRRDQNFKLYVAEFDHFDDFNQCKEMFPEIYNYCYPHSTILLVHDTLYNIAEEIRSEFNPENCFIKRFKKWDFLLLLGALFRAMDDDDGFDTRYHIANFSSGFETVIQNRRTQTQERHILLPDRSALPCTIHGYNGIGQIINVFYSPQYYQIGNELISLKRPAIKHTICASGKFNDVLGYVDERGVPYAKNSDAFKKIEISNAVESKNQHTVQNDVTKSSQNLSNSDTIIFSHPFTSTSGIVSQPSVSATTGQSQIKFLFCDNFFAIEVLQNDLWELLQDPFGNVWTSLYFSMAESTVQIGEKAKTHYETFPKHVIFDVLKVIGKPLNEIKVDPKWGFKLIKNDGIVYFQIETVSGARLFPQEMVIAAFMKIMKLQTESFLNVQIKEIRLSTNFKLNESQKVVFEKAAAKNLLEISLFDVINV</sequence>
<accession>A0AC35FN42</accession>
<proteinExistence type="predicted"/>